<evidence type="ECO:0000256" key="2">
    <source>
        <dbReference type="SAM" id="MobiDB-lite"/>
    </source>
</evidence>
<dbReference type="InterPro" id="IPR001878">
    <property type="entry name" value="Znf_CCHC"/>
</dbReference>
<dbReference type="SMART" id="SM00343">
    <property type="entry name" value="ZnF_C2HC"/>
    <property type="match status" value="2"/>
</dbReference>
<feature type="region of interest" description="Disordered" evidence="2">
    <location>
        <begin position="43"/>
        <end position="250"/>
    </location>
</feature>
<feature type="compositionally biased region" description="Polar residues" evidence="2">
    <location>
        <begin position="88"/>
        <end position="107"/>
    </location>
</feature>
<accession>A0A0C9MM81</accession>
<feature type="domain" description="CCHC-type" evidence="3">
    <location>
        <begin position="27"/>
        <end position="42"/>
    </location>
</feature>
<reference evidence="4" key="1">
    <citation type="submission" date="2014-09" db="EMBL/GenBank/DDBJ databases">
        <title>Draft genome sequence of an oleaginous Mucoromycotina fungus Mucor ambiguus NBRC6742.</title>
        <authorList>
            <person name="Takeda I."/>
            <person name="Yamane N."/>
            <person name="Morita T."/>
            <person name="Tamano K."/>
            <person name="Machida M."/>
            <person name="Baker S."/>
            <person name="Koike H."/>
        </authorList>
    </citation>
    <scope>NUCLEOTIDE SEQUENCE</scope>
    <source>
        <strain evidence="4">NBRC 6742</strain>
    </source>
</reference>
<dbReference type="SUPFAM" id="SSF57756">
    <property type="entry name" value="Retrovirus zinc finger-like domains"/>
    <property type="match status" value="1"/>
</dbReference>
<dbReference type="PROSITE" id="PS50158">
    <property type="entry name" value="ZF_CCHC"/>
    <property type="match status" value="1"/>
</dbReference>
<feature type="compositionally biased region" description="Basic and acidic residues" evidence="2">
    <location>
        <begin position="175"/>
        <end position="188"/>
    </location>
</feature>
<keyword evidence="1" id="KW-0863">Zinc-finger</keyword>
<feature type="compositionally biased region" description="Polar residues" evidence="2">
    <location>
        <begin position="119"/>
        <end position="148"/>
    </location>
</feature>
<dbReference type="Gene3D" id="4.10.60.10">
    <property type="entry name" value="Zinc finger, CCHC-type"/>
    <property type="match status" value="1"/>
</dbReference>
<keyword evidence="1" id="KW-0479">Metal-binding</keyword>
<gene>
    <name evidence="4" type="ORF">MAM1_1199d11508</name>
</gene>
<dbReference type="GO" id="GO:0008270">
    <property type="term" value="F:zinc ion binding"/>
    <property type="evidence" value="ECO:0007669"/>
    <property type="project" value="UniProtKB-KW"/>
</dbReference>
<protein>
    <recommendedName>
        <fullName evidence="3">CCHC-type domain-containing protein</fullName>
    </recommendedName>
</protein>
<organism evidence="4">
    <name type="scientific">Mucor ambiguus</name>
    <dbReference type="NCBI Taxonomy" id="91626"/>
    <lineage>
        <taxon>Eukaryota</taxon>
        <taxon>Fungi</taxon>
        <taxon>Fungi incertae sedis</taxon>
        <taxon>Mucoromycota</taxon>
        <taxon>Mucoromycotina</taxon>
        <taxon>Mucoromycetes</taxon>
        <taxon>Mucorales</taxon>
        <taxon>Mucorineae</taxon>
        <taxon>Mucoraceae</taxon>
        <taxon>Mucor</taxon>
    </lineage>
</organism>
<name>A0A0C9MM81_9FUNG</name>
<proteinExistence type="predicted"/>
<dbReference type="EMBL" id="DF837488">
    <property type="protein sequence ID" value="GAN11886.1"/>
    <property type="molecule type" value="Genomic_DNA"/>
</dbReference>
<feature type="compositionally biased region" description="Polar residues" evidence="2">
    <location>
        <begin position="227"/>
        <end position="250"/>
    </location>
</feature>
<evidence type="ECO:0000313" key="4">
    <source>
        <dbReference type="EMBL" id="GAN11886.1"/>
    </source>
</evidence>
<dbReference type="OrthoDB" id="2241864at2759"/>
<dbReference type="AlphaFoldDB" id="A0A0C9MM81"/>
<dbReference type="GO" id="GO:0003676">
    <property type="term" value="F:nucleic acid binding"/>
    <property type="evidence" value="ECO:0007669"/>
    <property type="project" value="InterPro"/>
</dbReference>
<keyword evidence="5" id="KW-1185">Reference proteome</keyword>
<sequence>MPDFCRICQKPDHCKADCPDAKRFIQCHNCNAHGHISRNCPRQEISVTPSKKPTLELRKPRKSPTSTVVSEPNPPIGPRQVETRQQETTDTGASKQQLETPQTSQKETGIEEEMDVDTYGTNRANDGQAVTPNAGTSGAQTSAVNKKQQALEAPTKPDAPALTDRELVQYLIPDENMKEPLHLDRPAAEDAPTGKKPRKQLEQGTRKTRGSLASKFSTDNKNKDTTVDSVSIQEEQGTTDTAQSSTPNQE</sequence>
<keyword evidence="1" id="KW-0862">Zinc</keyword>
<dbReference type="Proteomes" id="UP000053815">
    <property type="component" value="Unassembled WGS sequence"/>
</dbReference>
<dbReference type="Pfam" id="PF00098">
    <property type="entry name" value="zf-CCHC"/>
    <property type="match status" value="1"/>
</dbReference>
<evidence type="ECO:0000259" key="3">
    <source>
        <dbReference type="PROSITE" id="PS50158"/>
    </source>
</evidence>
<evidence type="ECO:0000256" key="1">
    <source>
        <dbReference type="PROSITE-ProRule" id="PRU00047"/>
    </source>
</evidence>
<dbReference type="InterPro" id="IPR036875">
    <property type="entry name" value="Znf_CCHC_sf"/>
</dbReference>
<evidence type="ECO:0000313" key="5">
    <source>
        <dbReference type="Proteomes" id="UP000053815"/>
    </source>
</evidence>